<evidence type="ECO:0000256" key="1">
    <source>
        <dbReference type="ARBA" id="ARBA00004651"/>
    </source>
</evidence>
<dbReference type="InterPro" id="IPR025966">
    <property type="entry name" value="OppC_N"/>
</dbReference>
<dbReference type="AlphaFoldDB" id="A0A3B1CM54"/>
<evidence type="ECO:0000256" key="7">
    <source>
        <dbReference type="SAM" id="Phobius"/>
    </source>
</evidence>
<evidence type="ECO:0000256" key="4">
    <source>
        <dbReference type="ARBA" id="ARBA00022692"/>
    </source>
</evidence>
<evidence type="ECO:0000256" key="5">
    <source>
        <dbReference type="ARBA" id="ARBA00022989"/>
    </source>
</evidence>
<keyword evidence="2" id="KW-0813">Transport</keyword>
<evidence type="ECO:0000256" key="2">
    <source>
        <dbReference type="ARBA" id="ARBA00022448"/>
    </source>
</evidence>
<dbReference type="Gene3D" id="1.10.3720.10">
    <property type="entry name" value="MetI-like"/>
    <property type="match status" value="1"/>
</dbReference>
<evidence type="ECO:0000256" key="3">
    <source>
        <dbReference type="ARBA" id="ARBA00022475"/>
    </source>
</evidence>
<keyword evidence="6 7" id="KW-0472">Membrane</keyword>
<feature type="transmembrane region" description="Helical" evidence="7">
    <location>
        <begin position="12"/>
        <end position="29"/>
    </location>
</feature>
<dbReference type="Pfam" id="PF00528">
    <property type="entry name" value="BPD_transp_1"/>
    <property type="match status" value="1"/>
</dbReference>
<name>A0A3B1CM54_9ZZZZ</name>
<feature type="transmembrane region" description="Helical" evidence="7">
    <location>
        <begin position="72"/>
        <end position="96"/>
    </location>
</feature>
<dbReference type="InterPro" id="IPR035906">
    <property type="entry name" value="MetI-like_sf"/>
</dbReference>
<reference evidence="9" key="1">
    <citation type="submission" date="2018-06" db="EMBL/GenBank/DDBJ databases">
        <authorList>
            <person name="Zhirakovskaya E."/>
        </authorList>
    </citation>
    <scope>NUCLEOTIDE SEQUENCE</scope>
</reference>
<dbReference type="GO" id="GO:0005886">
    <property type="term" value="C:plasma membrane"/>
    <property type="evidence" value="ECO:0007669"/>
    <property type="project" value="UniProtKB-SubCell"/>
</dbReference>
<evidence type="ECO:0000259" key="8">
    <source>
        <dbReference type="PROSITE" id="PS50928"/>
    </source>
</evidence>
<keyword evidence="5 7" id="KW-1133">Transmembrane helix</keyword>
<comment type="subcellular location">
    <subcellularLocation>
        <location evidence="1">Cell membrane</location>
        <topology evidence="1">Multi-pass membrane protein</topology>
    </subcellularLocation>
</comment>
<feature type="domain" description="ABC transmembrane type-1" evidence="8">
    <location>
        <begin position="68"/>
        <end position="257"/>
    </location>
</feature>
<protein>
    <submittedName>
        <fullName evidence="9">Dipeptide transport system permease protein DppC (TC 3.A.1.5.2)</fullName>
    </submittedName>
</protein>
<dbReference type="PROSITE" id="PS50928">
    <property type="entry name" value="ABC_TM1"/>
    <property type="match status" value="1"/>
</dbReference>
<keyword evidence="3" id="KW-1003">Cell membrane</keyword>
<proteinExistence type="predicted"/>
<dbReference type="InterPro" id="IPR050366">
    <property type="entry name" value="BP-dependent_transpt_permease"/>
</dbReference>
<dbReference type="PANTHER" id="PTHR43386">
    <property type="entry name" value="OLIGOPEPTIDE TRANSPORT SYSTEM PERMEASE PROTEIN APPC"/>
    <property type="match status" value="1"/>
</dbReference>
<gene>
    <name evidence="9" type="ORF">MNBD_NITROSPINAE02-1827</name>
</gene>
<feature type="transmembrane region" description="Helical" evidence="7">
    <location>
        <begin position="103"/>
        <end position="125"/>
    </location>
</feature>
<evidence type="ECO:0000256" key="6">
    <source>
        <dbReference type="ARBA" id="ARBA00023136"/>
    </source>
</evidence>
<feature type="transmembrane region" description="Helical" evidence="7">
    <location>
        <begin position="185"/>
        <end position="211"/>
    </location>
</feature>
<organism evidence="9">
    <name type="scientific">hydrothermal vent metagenome</name>
    <dbReference type="NCBI Taxonomy" id="652676"/>
    <lineage>
        <taxon>unclassified sequences</taxon>
        <taxon>metagenomes</taxon>
        <taxon>ecological metagenomes</taxon>
    </lineage>
</organism>
<evidence type="ECO:0000313" key="9">
    <source>
        <dbReference type="EMBL" id="VAX25793.1"/>
    </source>
</evidence>
<dbReference type="SUPFAM" id="SSF161098">
    <property type="entry name" value="MetI-like"/>
    <property type="match status" value="1"/>
</dbReference>
<dbReference type="InterPro" id="IPR000515">
    <property type="entry name" value="MetI-like"/>
</dbReference>
<dbReference type="Pfam" id="PF12911">
    <property type="entry name" value="OppC_N"/>
    <property type="match status" value="1"/>
</dbReference>
<sequence>MKNAPLTLKLGAFITFGFIVVALLAPWIAPYNPLAQDLYQGLNGPEPAHLFGQDRLGRDILSRIAYGARVSLLVGFVTVSISMTFGSFIGIVAGYFGGRIDSFIMRVVDVFLAFPGILLAIAVMAILGPSLLNVIVALSIMGWTSYARLTRGQTLSLREREYVIAAESIGAGPMRIMIKHLAPNLAAPVIVEATFGVASAIVAEAGLSFLGLGVQPPTASWGAMLSEGRQFLLIAPHLTTFPGIAIMITVMGVNFLGDGLRDMMDPKRT</sequence>
<dbReference type="GO" id="GO:0055085">
    <property type="term" value="P:transmembrane transport"/>
    <property type="evidence" value="ECO:0007669"/>
    <property type="project" value="InterPro"/>
</dbReference>
<dbReference type="PANTHER" id="PTHR43386:SF1">
    <property type="entry name" value="D,D-DIPEPTIDE TRANSPORT SYSTEM PERMEASE PROTEIN DDPC-RELATED"/>
    <property type="match status" value="1"/>
</dbReference>
<feature type="transmembrane region" description="Helical" evidence="7">
    <location>
        <begin position="231"/>
        <end position="257"/>
    </location>
</feature>
<keyword evidence="4 7" id="KW-0812">Transmembrane</keyword>
<dbReference type="EMBL" id="UOGE01000110">
    <property type="protein sequence ID" value="VAX25793.1"/>
    <property type="molecule type" value="Genomic_DNA"/>
</dbReference>
<dbReference type="CDD" id="cd06261">
    <property type="entry name" value="TM_PBP2"/>
    <property type="match status" value="1"/>
</dbReference>
<accession>A0A3B1CM54</accession>